<dbReference type="PRINTS" id="PR00079">
    <property type="entry name" value="G6PDHDRGNASE"/>
</dbReference>
<keyword evidence="3 7" id="KW-0313">Glucose metabolism</keyword>
<dbReference type="Gene3D" id="3.40.50.720">
    <property type="entry name" value="NAD(P)-binding Rossmann-like Domain"/>
    <property type="match status" value="1"/>
</dbReference>
<dbReference type="Proteomes" id="UP001139006">
    <property type="component" value="Unassembled WGS sequence"/>
</dbReference>
<feature type="binding site" evidence="7">
    <location>
        <position position="236"/>
    </location>
    <ligand>
        <name>substrate</name>
    </ligand>
</feature>
<evidence type="ECO:0000259" key="8">
    <source>
        <dbReference type="Pfam" id="PF00479"/>
    </source>
</evidence>
<evidence type="ECO:0000256" key="4">
    <source>
        <dbReference type="ARBA" id="ARBA00022857"/>
    </source>
</evidence>
<feature type="binding site" evidence="7">
    <location>
        <position position="217"/>
    </location>
    <ligand>
        <name>substrate</name>
    </ligand>
</feature>
<dbReference type="EMBL" id="JAIULA010000002">
    <property type="protein sequence ID" value="MCP0885996.1"/>
    <property type="molecule type" value="Genomic_DNA"/>
</dbReference>
<sequence length="488" mass="55970">MIKEQKALFIIFGGTGDLAQRKLYPSIFELYKKGYLKRNFAIIGTARRPWTNDYYREIVKDSIDGMYDSEQTAIAFSNHFYYQSHNVTDTSHYVTLRQLAEKLDGKYEIGGNRLFYLAMSPRFFGTICEHLKSQELKTTTGYNRVIVEKPFGRDFASATILNNEISQSFPEDDVFRIDHYLGKEMVQNIAAIRFGNSIFNAMWNNRYISNIQVTLSEALGVEERAGYYETAGALRDMIQNHMLQIVALLTMSAPVSFTDADIRNAKINALKCLKVYTKDEVKENFVRGQYDSGRNLPAYRQEDQTAPDSMTETFVAGKLLINTMDMAGVPIYVRTGKRLATKATRIDVVFKQVPNNVFADNDLRHDVLTITVDPEPSLRLQLNSKTIGQGYDFDTHRLNLDYKLSEEQKKSVPEAYEKLILDALKGKASNFTHWKELQYSWKFVDAIRQAWDDNVDQVVFPNYPCGEMGPDTSEKLLAKDGNHWEFTI</sequence>
<dbReference type="GO" id="GO:0009051">
    <property type="term" value="P:pentose-phosphate shunt, oxidative branch"/>
    <property type="evidence" value="ECO:0007669"/>
    <property type="project" value="TreeGrafter"/>
</dbReference>
<feature type="binding site" evidence="7">
    <location>
        <position position="183"/>
    </location>
    <ligand>
        <name>substrate</name>
    </ligand>
</feature>
<feature type="binding site" evidence="7">
    <location>
        <position position="47"/>
    </location>
    <ligand>
        <name>NADP(+)</name>
        <dbReference type="ChEBI" id="CHEBI:58349"/>
    </ligand>
</feature>
<evidence type="ECO:0000313" key="10">
    <source>
        <dbReference type="EMBL" id="MCP0885996.1"/>
    </source>
</evidence>
<dbReference type="GO" id="GO:0050661">
    <property type="term" value="F:NADP binding"/>
    <property type="evidence" value="ECO:0007669"/>
    <property type="project" value="UniProtKB-UniRule"/>
</dbReference>
<dbReference type="InterPro" id="IPR022675">
    <property type="entry name" value="G6P_DH_C"/>
</dbReference>
<dbReference type="InterPro" id="IPR001282">
    <property type="entry name" value="G6P_DH"/>
</dbReference>
<accession>A0A9X2FJL9</accession>
<gene>
    <name evidence="7 10" type="primary">zwf</name>
    <name evidence="10" type="ORF">LB941_01435</name>
</gene>
<feature type="binding site" evidence="7">
    <location>
        <position position="342"/>
    </location>
    <ligand>
        <name>substrate</name>
    </ligand>
</feature>
<name>A0A9X2FJL9_9LACO</name>
<keyword evidence="6 7" id="KW-0119">Carbohydrate metabolism</keyword>
<dbReference type="Pfam" id="PF00479">
    <property type="entry name" value="G6PD_N"/>
    <property type="match status" value="1"/>
</dbReference>
<dbReference type="PANTHER" id="PTHR23429">
    <property type="entry name" value="GLUCOSE-6-PHOSPHATE 1-DEHYDROGENASE G6PD"/>
    <property type="match status" value="1"/>
</dbReference>
<dbReference type="PANTHER" id="PTHR23429:SF0">
    <property type="entry name" value="GLUCOSE-6-PHOSPHATE 1-DEHYDROGENASE"/>
    <property type="match status" value="1"/>
</dbReference>
<comment type="similarity">
    <text evidence="2 7">Belongs to the glucose-6-phosphate dehydrogenase family.</text>
</comment>
<comment type="catalytic activity">
    <reaction evidence="7">
        <text>D-glucose 6-phosphate + NADP(+) = 6-phospho-D-glucono-1,5-lactone + NADPH + H(+)</text>
        <dbReference type="Rhea" id="RHEA:15841"/>
        <dbReference type="ChEBI" id="CHEBI:15378"/>
        <dbReference type="ChEBI" id="CHEBI:57783"/>
        <dbReference type="ChEBI" id="CHEBI:57955"/>
        <dbReference type="ChEBI" id="CHEBI:58349"/>
        <dbReference type="ChEBI" id="CHEBI:61548"/>
        <dbReference type="EC" id="1.1.1.49"/>
    </reaction>
</comment>
<keyword evidence="4 7" id="KW-0521">NADP</keyword>
<evidence type="ECO:0000259" key="9">
    <source>
        <dbReference type="Pfam" id="PF02781"/>
    </source>
</evidence>
<comment type="pathway">
    <text evidence="1 7">Carbohydrate degradation; pentose phosphate pathway; D-ribulose 5-phosphate from D-glucose 6-phosphate (oxidative stage): step 1/3.</text>
</comment>
<dbReference type="HAMAP" id="MF_00966">
    <property type="entry name" value="G6PD"/>
    <property type="match status" value="1"/>
</dbReference>
<keyword evidence="5 7" id="KW-0560">Oxidoreductase</keyword>
<evidence type="ECO:0000256" key="5">
    <source>
        <dbReference type="ARBA" id="ARBA00023002"/>
    </source>
</evidence>
<dbReference type="Pfam" id="PF02781">
    <property type="entry name" value="G6PD_C"/>
    <property type="match status" value="1"/>
</dbReference>
<dbReference type="SUPFAM" id="SSF55347">
    <property type="entry name" value="Glyceraldehyde-3-phosphate dehydrogenase-like, C-terminal domain"/>
    <property type="match status" value="1"/>
</dbReference>
<feature type="binding site" evidence="7">
    <location>
        <position position="337"/>
    </location>
    <ligand>
        <name>substrate</name>
    </ligand>
</feature>
<protein>
    <recommendedName>
        <fullName evidence="7">Glucose-6-phosphate 1-dehydrogenase</fullName>
        <shortName evidence="7">G6PD</shortName>
        <ecNumber evidence="7">1.1.1.49</ecNumber>
    </recommendedName>
</protein>
<evidence type="ECO:0000256" key="2">
    <source>
        <dbReference type="ARBA" id="ARBA00009975"/>
    </source>
</evidence>
<feature type="binding site" evidence="7">
    <location>
        <position position="179"/>
    </location>
    <ligand>
        <name>substrate</name>
    </ligand>
</feature>
<dbReference type="InterPro" id="IPR022674">
    <property type="entry name" value="G6P_DH_NAD-bd"/>
</dbReference>
<dbReference type="NCBIfam" id="TIGR00871">
    <property type="entry name" value="zwf"/>
    <property type="match status" value="1"/>
</dbReference>
<organism evidence="10 11">
    <name type="scientific">Ligilactobacillus ubinensis</name>
    <dbReference type="NCBI Taxonomy" id="2876789"/>
    <lineage>
        <taxon>Bacteria</taxon>
        <taxon>Bacillati</taxon>
        <taxon>Bacillota</taxon>
        <taxon>Bacilli</taxon>
        <taxon>Lactobacillales</taxon>
        <taxon>Lactobacillaceae</taxon>
        <taxon>Ligilactobacillus</taxon>
    </lineage>
</organism>
<dbReference type="InterPro" id="IPR036291">
    <property type="entry name" value="NAD(P)-bd_dom_sf"/>
</dbReference>
<dbReference type="PIRSF" id="PIRSF000110">
    <property type="entry name" value="G6PD"/>
    <property type="match status" value="1"/>
</dbReference>
<feature type="active site" description="Proton acceptor" evidence="7">
    <location>
        <position position="241"/>
    </location>
</feature>
<dbReference type="EC" id="1.1.1.49" evidence="7"/>
<evidence type="ECO:0000256" key="6">
    <source>
        <dbReference type="ARBA" id="ARBA00023277"/>
    </source>
</evidence>
<proteinExistence type="inferred from homology"/>
<dbReference type="RefSeq" id="WP_253358869.1">
    <property type="nucleotide sequence ID" value="NZ_JAIULA010000002.1"/>
</dbReference>
<comment type="function">
    <text evidence="7">Catalyzes the oxidation of glucose 6-phosphate to 6-phosphogluconolactone.</text>
</comment>
<reference evidence="10 11" key="1">
    <citation type="journal article" date="2023" name="Int. J. Syst. Evol. Microbiol.">
        <title>Ligilactobacillus ubinensis sp. nov., a novel species isolated from the wild ferment of a durian fruit (Durio zibethinus).</title>
        <authorList>
            <person name="Heng Y.C."/>
            <person name="Menon N."/>
            <person name="Chen B."/>
            <person name="Loo B.Z.L."/>
            <person name="Wong G.W.J."/>
            <person name="Lim A.C.H."/>
            <person name="Silvaraju S."/>
            <person name="Kittelmann S."/>
        </authorList>
    </citation>
    <scope>NUCLEOTIDE SEQUENCE [LARGE SCALE GENOMIC DNA]</scope>
    <source>
        <strain evidence="10 11">WILCCON 0076</strain>
    </source>
</reference>
<feature type="binding site" evidence="7">
    <location>
        <position position="149"/>
    </location>
    <ligand>
        <name>NADP(+)</name>
        <dbReference type="ChEBI" id="CHEBI:58349"/>
    </ligand>
</feature>
<evidence type="ECO:0000256" key="3">
    <source>
        <dbReference type="ARBA" id="ARBA00022526"/>
    </source>
</evidence>
<dbReference type="InterPro" id="IPR019796">
    <property type="entry name" value="G6P_DH_AS"/>
</dbReference>
<evidence type="ECO:0000256" key="7">
    <source>
        <dbReference type="HAMAP-Rule" id="MF_00966"/>
    </source>
</evidence>
<dbReference type="SUPFAM" id="SSF51735">
    <property type="entry name" value="NAD(P)-binding Rossmann-fold domains"/>
    <property type="match status" value="1"/>
</dbReference>
<dbReference type="Gene3D" id="3.30.360.10">
    <property type="entry name" value="Dihydrodipicolinate Reductase, domain 2"/>
    <property type="match status" value="1"/>
</dbReference>
<dbReference type="GO" id="GO:0005829">
    <property type="term" value="C:cytosol"/>
    <property type="evidence" value="ECO:0007669"/>
    <property type="project" value="TreeGrafter"/>
</dbReference>
<dbReference type="GO" id="GO:0006006">
    <property type="term" value="P:glucose metabolic process"/>
    <property type="evidence" value="ECO:0007669"/>
    <property type="project" value="UniProtKB-KW"/>
</dbReference>
<evidence type="ECO:0000313" key="11">
    <source>
        <dbReference type="Proteomes" id="UP001139006"/>
    </source>
</evidence>
<dbReference type="PROSITE" id="PS00069">
    <property type="entry name" value="G6P_DEHYDROGENASE"/>
    <property type="match status" value="1"/>
</dbReference>
<feature type="domain" description="Glucose-6-phosphate dehydrogenase C-terminal" evidence="9">
    <location>
        <begin position="191"/>
        <end position="485"/>
    </location>
</feature>
<dbReference type="AlphaFoldDB" id="A0A9X2FJL9"/>
<comment type="caution">
    <text evidence="7">Lacks conserved residue(s) required for the propagation of feature annotation.</text>
</comment>
<feature type="domain" description="Glucose-6-phosphate dehydrogenase NAD-binding" evidence="8">
    <location>
        <begin position="10"/>
        <end position="188"/>
    </location>
</feature>
<dbReference type="GO" id="GO:0004345">
    <property type="term" value="F:glucose-6-phosphate dehydrogenase activity"/>
    <property type="evidence" value="ECO:0007669"/>
    <property type="project" value="UniProtKB-UniRule"/>
</dbReference>
<keyword evidence="11" id="KW-1185">Reference proteome</keyword>
<evidence type="ECO:0000256" key="1">
    <source>
        <dbReference type="ARBA" id="ARBA00004937"/>
    </source>
</evidence>
<comment type="caution">
    <text evidence="10">The sequence shown here is derived from an EMBL/GenBank/DDBJ whole genome shotgun (WGS) entry which is preliminary data.</text>
</comment>